<comment type="caution">
    <text evidence="1">The sequence shown here is derived from an EMBL/GenBank/DDBJ whole genome shotgun (WGS) entry which is preliminary data.</text>
</comment>
<protein>
    <submittedName>
        <fullName evidence="1">Uncharacterized protein</fullName>
    </submittedName>
</protein>
<accession>A0A0A1Z236</accession>
<proteinExistence type="predicted"/>
<dbReference type="AlphaFoldDB" id="A0A0A1Z236"/>
<organism evidence="1 2">
    <name type="scientific">Pseudomonas fluorescens LMG 5329</name>
    <dbReference type="NCBI Taxonomy" id="1324332"/>
    <lineage>
        <taxon>Bacteria</taxon>
        <taxon>Pseudomonadati</taxon>
        <taxon>Pseudomonadota</taxon>
        <taxon>Gammaproteobacteria</taxon>
        <taxon>Pseudomonadales</taxon>
        <taxon>Pseudomonadaceae</taxon>
        <taxon>Pseudomonas</taxon>
    </lineage>
</organism>
<evidence type="ECO:0000313" key="2">
    <source>
        <dbReference type="Proteomes" id="UP000030060"/>
    </source>
</evidence>
<gene>
    <name evidence="1" type="ORF">K814_0116670</name>
</gene>
<sequence>MWEMAWKVYGDSLGEILSQALAGYKRSSGFDDLTRLYYSTDGHQALPVLREALLGCWPDGDFGLLELCVEMRSRLRWHLSQCLLRRLVTEHAAPPTLRDALLGADVGA</sequence>
<name>A0A0A1Z236_PSEFL</name>
<dbReference type="Proteomes" id="UP000030060">
    <property type="component" value="Unassembled WGS sequence"/>
</dbReference>
<evidence type="ECO:0000313" key="1">
    <source>
        <dbReference type="EMBL" id="KGE66807.1"/>
    </source>
</evidence>
<reference evidence="1 2" key="1">
    <citation type="journal article" date="2013" name="Genome Announc.">
        <title>Draft Genome Sequence of Pseudomonas fluorescens LMG 5329, a White Line-Inducing Principle-Producing Bioindicator for the Mushroom Pathogen Pseudomonas tolaasii.</title>
        <authorList>
            <person name="Ghequire M.G."/>
            <person name="Rokni-Zadeh H."/>
            <person name="Zarrineh P."/>
            <person name="De Mot R."/>
        </authorList>
    </citation>
    <scope>NUCLEOTIDE SEQUENCE [LARGE SCALE GENOMIC DNA]</scope>
    <source>
        <strain evidence="1 2">LMG 5329</strain>
    </source>
</reference>
<dbReference type="EMBL" id="ASGY01000121">
    <property type="protein sequence ID" value="KGE66807.1"/>
    <property type="molecule type" value="Genomic_DNA"/>
</dbReference>